<keyword evidence="3 8" id="KW-0349">Heme</keyword>
<evidence type="ECO:0000256" key="2">
    <source>
        <dbReference type="ARBA" id="ARBA00010617"/>
    </source>
</evidence>
<sequence length="406" mass="45030">MTTSNTCPITGATAEDPLPFPFEPPTAVAPPEEWAQLREQCPVAHVRTPQEDALLLTRYDDVKSLLSDPRFTRSPTAEQASKAGSSPGSGSSLNMIGDDHMRWRRLLSKSFTAKRMQAMRPHIRQLTDELIDDMIAGGNTADLRTALGFPLPVYVICDLLGVPAEDRDKFAYWSDHFLNLTRYEQAEVEQAMRELNDYLTAHVQRKREQPGDDLLSELTVIADDDDGRMSQQQLVDTGTGLLVAGHETTANMIGKMTAMLLTRRERWEQLISDPSLVPAAVEESLRFDANLGFAMHRWVSEEVQIGDTAIEPNTMVLSAIPAANRDERAFENADEMSFSRGPNQHLTFGAGPHSCLGQSLARVELATVLTALLERLPTLELAVGEDELERRKGLLVGGLEDVPVRW</sequence>
<comment type="cofactor">
    <cofactor evidence="1">
        <name>heme</name>
        <dbReference type="ChEBI" id="CHEBI:30413"/>
    </cofactor>
</comment>
<dbReference type="InterPro" id="IPR017972">
    <property type="entry name" value="Cyt_P450_CS"/>
</dbReference>
<protein>
    <submittedName>
        <fullName evidence="10">Cytochrome P450</fullName>
    </submittedName>
</protein>
<dbReference type="GO" id="GO:0005506">
    <property type="term" value="F:iron ion binding"/>
    <property type="evidence" value="ECO:0007669"/>
    <property type="project" value="InterPro"/>
</dbReference>
<evidence type="ECO:0000256" key="4">
    <source>
        <dbReference type="ARBA" id="ARBA00022723"/>
    </source>
</evidence>
<evidence type="ECO:0000256" key="1">
    <source>
        <dbReference type="ARBA" id="ARBA00001971"/>
    </source>
</evidence>
<dbReference type="SUPFAM" id="SSF48264">
    <property type="entry name" value="Cytochrome P450"/>
    <property type="match status" value="1"/>
</dbReference>
<dbReference type="PRINTS" id="PR00385">
    <property type="entry name" value="P450"/>
</dbReference>
<dbReference type="FunFam" id="1.10.630.10:FF:000018">
    <property type="entry name" value="Cytochrome P450 monooxygenase"/>
    <property type="match status" value="1"/>
</dbReference>
<feature type="compositionally biased region" description="Polar residues" evidence="9">
    <location>
        <begin position="73"/>
        <end position="83"/>
    </location>
</feature>
<dbReference type="RefSeq" id="WP_167949396.1">
    <property type="nucleotide sequence ID" value="NZ_BAAAPQ010000026.1"/>
</dbReference>
<dbReference type="AlphaFoldDB" id="A0A846S170"/>
<keyword evidence="5 8" id="KW-0560">Oxidoreductase</keyword>
<feature type="region of interest" description="Disordered" evidence="9">
    <location>
        <begin position="1"/>
        <end position="28"/>
    </location>
</feature>
<dbReference type="GO" id="GO:0016705">
    <property type="term" value="F:oxidoreductase activity, acting on paired donors, with incorporation or reduction of molecular oxygen"/>
    <property type="evidence" value="ECO:0007669"/>
    <property type="project" value="InterPro"/>
</dbReference>
<gene>
    <name evidence="10" type="ORF">BKA07_000377</name>
</gene>
<dbReference type="Proteomes" id="UP000576792">
    <property type="component" value="Unassembled WGS sequence"/>
</dbReference>
<dbReference type="EMBL" id="JAATJN010000001">
    <property type="protein sequence ID" value="NJC55342.1"/>
    <property type="molecule type" value="Genomic_DNA"/>
</dbReference>
<feature type="compositionally biased region" description="Pro residues" evidence="9">
    <location>
        <begin position="18"/>
        <end position="28"/>
    </location>
</feature>
<name>A0A846S170_9MICO</name>
<dbReference type="PROSITE" id="PS00086">
    <property type="entry name" value="CYTOCHROME_P450"/>
    <property type="match status" value="1"/>
</dbReference>
<dbReference type="GO" id="GO:0004497">
    <property type="term" value="F:monooxygenase activity"/>
    <property type="evidence" value="ECO:0007669"/>
    <property type="project" value="UniProtKB-KW"/>
</dbReference>
<reference evidence="10 11" key="1">
    <citation type="submission" date="2020-03" db="EMBL/GenBank/DDBJ databases">
        <title>Sequencing the genomes of 1000 actinobacteria strains.</title>
        <authorList>
            <person name="Klenk H.-P."/>
        </authorList>
    </citation>
    <scope>NUCLEOTIDE SEQUENCE [LARGE SCALE GENOMIC DNA]</scope>
    <source>
        <strain evidence="10 11">DSM 18964</strain>
    </source>
</reference>
<dbReference type="InterPro" id="IPR036396">
    <property type="entry name" value="Cyt_P450_sf"/>
</dbReference>
<dbReference type="GO" id="GO:0020037">
    <property type="term" value="F:heme binding"/>
    <property type="evidence" value="ECO:0007669"/>
    <property type="project" value="InterPro"/>
</dbReference>
<accession>A0A846S170</accession>
<comment type="caution">
    <text evidence="10">The sequence shown here is derived from an EMBL/GenBank/DDBJ whole genome shotgun (WGS) entry which is preliminary data.</text>
</comment>
<evidence type="ECO:0000256" key="8">
    <source>
        <dbReference type="RuleBase" id="RU000461"/>
    </source>
</evidence>
<evidence type="ECO:0000256" key="3">
    <source>
        <dbReference type="ARBA" id="ARBA00022617"/>
    </source>
</evidence>
<evidence type="ECO:0000256" key="7">
    <source>
        <dbReference type="ARBA" id="ARBA00023033"/>
    </source>
</evidence>
<proteinExistence type="inferred from homology"/>
<keyword evidence="4 8" id="KW-0479">Metal-binding</keyword>
<dbReference type="Pfam" id="PF00067">
    <property type="entry name" value="p450"/>
    <property type="match status" value="1"/>
</dbReference>
<organism evidence="10 11">
    <name type="scientific">Brevibacterium marinum</name>
    <dbReference type="NCBI Taxonomy" id="418643"/>
    <lineage>
        <taxon>Bacteria</taxon>
        <taxon>Bacillati</taxon>
        <taxon>Actinomycetota</taxon>
        <taxon>Actinomycetes</taxon>
        <taxon>Micrococcales</taxon>
        <taxon>Brevibacteriaceae</taxon>
        <taxon>Brevibacterium</taxon>
    </lineage>
</organism>
<keyword evidence="7 8" id="KW-0503">Monooxygenase</keyword>
<evidence type="ECO:0000256" key="9">
    <source>
        <dbReference type="SAM" id="MobiDB-lite"/>
    </source>
</evidence>
<dbReference type="Gene3D" id="1.10.630.10">
    <property type="entry name" value="Cytochrome P450"/>
    <property type="match status" value="1"/>
</dbReference>
<dbReference type="InterPro" id="IPR002397">
    <property type="entry name" value="Cyt_P450_B"/>
</dbReference>
<dbReference type="PANTHER" id="PTHR46696:SF5">
    <property type="entry name" value="CYTOCHROME P450 BJ-1"/>
    <property type="match status" value="1"/>
</dbReference>
<evidence type="ECO:0000256" key="5">
    <source>
        <dbReference type="ARBA" id="ARBA00023002"/>
    </source>
</evidence>
<keyword evidence="11" id="KW-1185">Reference proteome</keyword>
<evidence type="ECO:0000256" key="6">
    <source>
        <dbReference type="ARBA" id="ARBA00023004"/>
    </source>
</evidence>
<dbReference type="PRINTS" id="PR00359">
    <property type="entry name" value="BP450"/>
</dbReference>
<evidence type="ECO:0000313" key="10">
    <source>
        <dbReference type="EMBL" id="NJC55342.1"/>
    </source>
</evidence>
<keyword evidence="6 8" id="KW-0408">Iron</keyword>
<feature type="region of interest" description="Disordered" evidence="9">
    <location>
        <begin position="67"/>
        <end position="95"/>
    </location>
</feature>
<evidence type="ECO:0000313" key="11">
    <source>
        <dbReference type="Proteomes" id="UP000576792"/>
    </source>
</evidence>
<comment type="similarity">
    <text evidence="2 8">Belongs to the cytochrome P450 family.</text>
</comment>
<dbReference type="CDD" id="cd11031">
    <property type="entry name" value="Cyp158A-like"/>
    <property type="match status" value="1"/>
</dbReference>
<dbReference type="InterPro" id="IPR001128">
    <property type="entry name" value="Cyt_P450"/>
</dbReference>
<dbReference type="PANTHER" id="PTHR46696">
    <property type="entry name" value="P450, PUTATIVE (EUROFUNG)-RELATED"/>
    <property type="match status" value="1"/>
</dbReference>